<protein>
    <submittedName>
        <fullName evidence="1">Putative structural protein</fullName>
    </submittedName>
</protein>
<sequence length="270" mass="29649">MVIQFEDLIIDRPLQGIFENSLGDIIGGVNQLQNVSIETTSETKDKTDAVGALIMRFFTSKSVEISAENAVFSTSLAALQFGQDKEIASNSNKILMPRIFTINTDTIALTGTNKEYQLPDVPAGGVVHINGLTNTGVPDPNKKYKMNTAASETEFTLSEKKLTLPTDITGKIQIKYDREVESGIKLTQAADKFPKTCKFTLSVLVADPCDKETLRHAYIVFPSFQMSPDNTISLNTEDTQSFSGSAQKDYCGANGEMFTIYLSEDDIEEN</sequence>
<name>A0A8S5LQD4_9CAUD</name>
<dbReference type="EMBL" id="BK015895">
    <property type="protein sequence ID" value="DAD72150.1"/>
    <property type="molecule type" value="Genomic_DNA"/>
</dbReference>
<reference evidence="1" key="1">
    <citation type="journal article" date="2021" name="Proc. Natl. Acad. Sci. U.S.A.">
        <title>A Catalog of Tens of Thousands of Viruses from Human Metagenomes Reveals Hidden Associations with Chronic Diseases.</title>
        <authorList>
            <person name="Tisza M.J."/>
            <person name="Buck C.B."/>
        </authorList>
    </citation>
    <scope>NUCLEOTIDE SEQUENCE</scope>
    <source>
        <strain evidence="1">CtTC45</strain>
    </source>
</reference>
<organism evidence="1">
    <name type="scientific">Siphoviridae sp. ctTC45</name>
    <dbReference type="NCBI Taxonomy" id="2827573"/>
    <lineage>
        <taxon>Viruses</taxon>
        <taxon>Duplodnaviria</taxon>
        <taxon>Heunggongvirae</taxon>
        <taxon>Uroviricota</taxon>
        <taxon>Caudoviricetes</taxon>
    </lineage>
</organism>
<accession>A0A8S5LQD4</accession>
<proteinExistence type="predicted"/>
<evidence type="ECO:0000313" key="1">
    <source>
        <dbReference type="EMBL" id="DAD72150.1"/>
    </source>
</evidence>